<evidence type="ECO:0000256" key="4">
    <source>
        <dbReference type="ARBA" id="ARBA00023014"/>
    </source>
</evidence>
<evidence type="ECO:0000256" key="3">
    <source>
        <dbReference type="ARBA" id="ARBA00023004"/>
    </source>
</evidence>
<keyword evidence="7" id="KW-1185">Reference proteome</keyword>
<dbReference type="PANTHER" id="PTHR40261:SF1">
    <property type="entry name" value="RIESKE DOMAIN-CONTAINING PROTEIN"/>
    <property type="match status" value="1"/>
</dbReference>
<dbReference type="Proteomes" id="UP000187526">
    <property type="component" value="Unassembled WGS sequence"/>
</dbReference>
<protein>
    <submittedName>
        <fullName evidence="6">(2Fe-2S)-binding protein</fullName>
    </submittedName>
</protein>
<dbReference type="STRING" id="418702.BJN45_07270"/>
<evidence type="ECO:0000313" key="6">
    <source>
        <dbReference type="EMBL" id="OMG54947.1"/>
    </source>
</evidence>
<dbReference type="Gene3D" id="2.102.10.10">
    <property type="entry name" value="Rieske [2Fe-2S] iron-sulphur domain"/>
    <property type="match status" value="1"/>
</dbReference>
<name>A0A1R1I8E5_9RHOO</name>
<dbReference type="EMBL" id="MTHD01000002">
    <property type="protein sequence ID" value="OMG54947.1"/>
    <property type="molecule type" value="Genomic_DNA"/>
</dbReference>
<evidence type="ECO:0000256" key="2">
    <source>
        <dbReference type="ARBA" id="ARBA00022723"/>
    </source>
</evidence>
<dbReference type="RefSeq" id="WP_076093495.1">
    <property type="nucleotide sequence ID" value="NZ_MTHD01000002.1"/>
</dbReference>
<dbReference type="GO" id="GO:0046872">
    <property type="term" value="F:metal ion binding"/>
    <property type="evidence" value="ECO:0007669"/>
    <property type="project" value="UniProtKB-KW"/>
</dbReference>
<keyword evidence="1" id="KW-0001">2Fe-2S</keyword>
<dbReference type="PROSITE" id="PS51296">
    <property type="entry name" value="RIESKE"/>
    <property type="match status" value="1"/>
</dbReference>
<accession>A0A1R1I8E5</accession>
<organism evidence="6 7">
    <name type="scientific">Azonexus hydrophilus</name>
    <dbReference type="NCBI Taxonomy" id="418702"/>
    <lineage>
        <taxon>Bacteria</taxon>
        <taxon>Pseudomonadati</taxon>
        <taxon>Pseudomonadota</taxon>
        <taxon>Betaproteobacteria</taxon>
        <taxon>Rhodocyclales</taxon>
        <taxon>Azonexaceae</taxon>
        <taxon>Azonexus</taxon>
    </lineage>
</organism>
<dbReference type="AlphaFoldDB" id="A0A1R1I8E5"/>
<dbReference type="SUPFAM" id="SSF50022">
    <property type="entry name" value="ISP domain"/>
    <property type="match status" value="1"/>
</dbReference>
<evidence type="ECO:0000313" key="7">
    <source>
        <dbReference type="Proteomes" id="UP000187526"/>
    </source>
</evidence>
<feature type="domain" description="Rieske" evidence="5">
    <location>
        <begin position="9"/>
        <end position="112"/>
    </location>
</feature>
<keyword evidence="2" id="KW-0479">Metal-binding</keyword>
<evidence type="ECO:0000259" key="5">
    <source>
        <dbReference type="PROSITE" id="PS51296"/>
    </source>
</evidence>
<dbReference type="OrthoDB" id="9794779at2"/>
<proteinExistence type="predicted"/>
<reference evidence="6 7" key="1">
    <citation type="submission" date="2016-10" db="EMBL/GenBank/DDBJ databases">
        <title>Alkaliphiles isolated from bioreactors.</title>
        <authorList>
            <person name="Salah Z."/>
            <person name="Rout S.P."/>
            <person name="Humphreys P.N."/>
        </authorList>
    </citation>
    <scope>NUCLEOTIDE SEQUENCE [LARGE SCALE GENOMIC DNA]</scope>
    <source>
        <strain evidence="6 7">ZS02</strain>
    </source>
</reference>
<dbReference type="InterPro" id="IPR036922">
    <property type="entry name" value="Rieske_2Fe-2S_sf"/>
</dbReference>
<keyword evidence="4" id="KW-0411">Iron-sulfur</keyword>
<evidence type="ECO:0000256" key="1">
    <source>
        <dbReference type="ARBA" id="ARBA00022714"/>
    </source>
</evidence>
<gene>
    <name evidence="6" type="ORF">BJN45_07270</name>
</gene>
<dbReference type="InterPro" id="IPR017941">
    <property type="entry name" value="Rieske_2Fe-2S"/>
</dbReference>
<dbReference type="GO" id="GO:0051537">
    <property type="term" value="F:2 iron, 2 sulfur cluster binding"/>
    <property type="evidence" value="ECO:0007669"/>
    <property type="project" value="UniProtKB-KW"/>
</dbReference>
<sequence>MAEDKRLICAGCELAEAGKGVRFSVERYGRNVPAFVIRYRGRVHAYLNECAHVPVELDCQHGEFFDHSKLYLICAVHGALYAPDSGRCLGGRCQGRGLKSLPVIESDGNVFLVLENRNG</sequence>
<dbReference type="Pfam" id="PF00355">
    <property type="entry name" value="Rieske"/>
    <property type="match status" value="1"/>
</dbReference>
<keyword evidence="3" id="KW-0408">Iron</keyword>
<dbReference type="PANTHER" id="PTHR40261">
    <property type="match status" value="1"/>
</dbReference>
<comment type="caution">
    <text evidence="6">The sequence shown here is derived from an EMBL/GenBank/DDBJ whole genome shotgun (WGS) entry which is preliminary data.</text>
</comment>